<evidence type="ECO:0000313" key="16">
    <source>
        <dbReference type="RefSeq" id="XP_026673316.1"/>
    </source>
</evidence>
<keyword evidence="3" id="KW-0677">Repeat</keyword>
<dbReference type="InterPro" id="IPR000504">
    <property type="entry name" value="RRM_dom"/>
</dbReference>
<evidence type="ECO:0000256" key="3">
    <source>
        <dbReference type="ARBA" id="ARBA00022737"/>
    </source>
</evidence>
<evidence type="ECO:0000313" key="14">
    <source>
        <dbReference type="RefSeq" id="XP_017888068.1"/>
    </source>
</evidence>
<evidence type="ECO:0000256" key="10">
    <source>
        <dbReference type="SAM" id="MobiDB-lite"/>
    </source>
</evidence>
<sequence length="1664" mass="187204">MADQETDYHALCASDKDEIEGLNERLIELLSAEKVSSHNNVEASVSQSLCDLDSSKDSLIVENAASTSPLLSHYKYHCSFSHHDSPVNFSSLPTYLPPIGVFWDIENCHVPKGRSAMAATQVIREKFFSGYREAEFIVVCDVLKENSRVVKELNNAQVNLIHVARECKNAADEKLKQSIRRFADIHGSPAAVILISGDINFAADLSDLRYRKKIHVILLHMQNTSEALILCANEHYDFLELMESLPIQVTTHYDLVISNLPEDQDVMSVKHYLKQLSESCGGRIMEMQSNTAIIRFTSKPFADRAQKRMDGRIVLGSKISVRFQKKKGSSFQKVQADSASRDGTVSESEIVTSSPREMYSAGASLTGTRTVQIPHYQSPSPVIGTYPGWNPHCAPISGPPGMVQSASVFVGRPYSNNSNVAFNRSYDELARVQSPLFWQMSGSQQFGHMWEEQYKVEKTKVLSRRIHIPQPRDNGVVNNPPPRTPEGLRRIKGSQSPFVQSVEWTTSRQHPPLNASANSNGSISECPSHPAHSQSGFKRRSPSPMCDLQARERNQWNGQQNVSVRSTRTPSPYENTVQKINQQNNHTSSYHPSDTESEEVEKFFNPINNHNGTSTNIEPCTPIELQVTNLDQSINPKKMRHMLASIFMEHVMVLNISIFTQSDGNYAASVKVSTLSDAQYAISQLHRRKVGYKRILIAYAHSGRASPQIVRAQIVMLLQEVPEHKLPLFKFRQMYESRFLMSISVSELYKMKDVCVITENPDGRMVALNPDHRNTPSPCFSNTTQEEQLELPYCTVHTIKPWYKGWAEQKVASLPNVQISLKLLDPRIHQLLTTHNGSLPLPSLPICYEAEFKEQLQVAEDGVPLEHLVSCLSCVELKQGIGSIKHLIWTGNKTHENSHEENKCVSPPLANQLALFSRELVDLLKTAPHCQLPFNRFIPAYHHHFGRQCRVADYGFTKLIDLLEALSHTVQVMGEGHNRVITLSHRAQVRRFTSDLLRVLKSKASKQVLLSEFPSVYARVIAKPWDIVNYGVCEIEDILGEVSENTVVVTTISGGDKRIAIPKREQTPEEIERTKQFALEVIELLRHVPQCTMQFNTFVPSYHHHFGHQCRVSNYGFTKLIELFEAIPEIVKIEDDGTGERLVSLTEKEGLRVLSEQISKLIAQSKGCLSVANVAQSFLREFGYALKPEAFDCKSVLQLMEKLEDTIKIVCLATGPVVMIVDKSHLQQLILECRRLLMDKPQHKMLVEEFQQLYAQYYSKSCDVDEIKQNLSNVVRFTTTNDEEFVELTPLHCFACNLYRVMMNYGGALKLSQFETAYFSTIGSNCKPADYGFPTIAALLQALPCTVTLKLSRRKKNIIYLNKRVAAVGMALPPAYAATSSQRDTDSSNESTESDSSSRLNVSVNSLTLDDRTKWKAEEADNERKGSWKQTEKANPWSKEVDKSWKTSNSEEQPVNWSFQEKGNENFLRSIIRTPIILHGYLPPPPKPDSPPEENLAKNEWDSSVWMSPTKFTYLQDTTNVEVPPLTLPSSWNQIVSDNSISNLLSPAKNLLSATANPLNPRTSPFFSFKRNLVVAPHPSELPLPSLALTPKKNMSSGSTGEDTVDGQERVYNDFTEEAAINSNDTDDSSNTDGSNDKEKHSTPTKLFVSKRRLAAQFNRPIES</sequence>
<feature type="region of interest" description="Disordered" evidence="10">
    <location>
        <begin position="553"/>
        <end position="572"/>
    </location>
</feature>
<dbReference type="CDD" id="cd09979">
    <property type="entry name" value="LOTUS_3_Limkain_b1"/>
    <property type="match status" value="1"/>
</dbReference>
<comment type="subcellular location">
    <subcellularLocation>
        <location evidence="1">Peroxisome</location>
    </subcellularLocation>
</comment>
<evidence type="ECO:0000256" key="4">
    <source>
        <dbReference type="ARBA" id="ARBA00022884"/>
    </source>
</evidence>
<dbReference type="CTD" id="9665"/>
<evidence type="ECO:0000256" key="2">
    <source>
        <dbReference type="ARBA" id="ARBA00022152"/>
    </source>
</evidence>
<dbReference type="Pfam" id="PF11608">
    <property type="entry name" value="RRM_MARF1"/>
    <property type="match status" value="1"/>
</dbReference>
<dbReference type="GO" id="GO:0010468">
    <property type="term" value="P:regulation of gene expression"/>
    <property type="evidence" value="ECO:0007669"/>
    <property type="project" value="InterPro"/>
</dbReference>
<dbReference type="SUPFAM" id="SSF54928">
    <property type="entry name" value="RNA-binding domain, RBD"/>
    <property type="match status" value="2"/>
</dbReference>
<feature type="region of interest" description="Disordered" evidence="10">
    <location>
        <begin position="1415"/>
        <end position="1450"/>
    </location>
</feature>
<dbReference type="KEGG" id="ccal:108629742"/>
<dbReference type="PROSITE" id="PS50102">
    <property type="entry name" value="RRM"/>
    <property type="match status" value="1"/>
</dbReference>
<feature type="region of interest" description="Disordered" evidence="10">
    <location>
        <begin position="470"/>
        <end position="544"/>
    </location>
</feature>
<dbReference type="RefSeq" id="XP_026673318.1">
    <property type="nucleotide sequence ID" value="XM_026817517.1"/>
</dbReference>
<organism evidence="13 18">
    <name type="scientific">Ceratina calcarata</name>
    <dbReference type="NCBI Taxonomy" id="156304"/>
    <lineage>
        <taxon>Eukaryota</taxon>
        <taxon>Metazoa</taxon>
        <taxon>Ecdysozoa</taxon>
        <taxon>Arthropoda</taxon>
        <taxon>Hexapoda</taxon>
        <taxon>Insecta</taxon>
        <taxon>Pterygota</taxon>
        <taxon>Neoptera</taxon>
        <taxon>Endopterygota</taxon>
        <taxon>Hymenoptera</taxon>
        <taxon>Apocrita</taxon>
        <taxon>Aculeata</taxon>
        <taxon>Apoidea</taxon>
        <taxon>Anthophila</taxon>
        <taxon>Apidae</taxon>
        <taxon>Ceratina</taxon>
        <taxon>Zadontomerus</taxon>
    </lineage>
</organism>
<keyword evidence="7" id="KW-0469">Meiosis</keyword>
<dbReference type="Gene3D" id="3.30.70.330">
    <property type="match status" value="2"/>
</dbReference>
<accession>A0AAJ7S894</accession>
<dbReference type="InterPro" id="IPR041966">
    <property type="entry name" value="LOTUS-like"/>
</dbReference>
<evidence type="ECO:0000259" key="12">
    <source>
        <dbReference type="PROSITE" id="PS51644"/>
    </source>
</evidence>
<reference evidence="14 15" key="1">
    <citation type="submission" date="2025-04" db="UniProtKB">
        <authorList>
            <consortium name="RefSeq"/>
        </authorList>
    </citation>
    <scope>IDENTIFICATION</scope>
    <source>
        <tissue evidence="14 15">Whole body</tissue>
    </source>
</reference>
<feature type="domain" description="RRM" evidence="11">
    <location>
        <begin position="253"/>
        <end position="326"/>
    </location>
</feature>
<dbReference type="Pfam" id="PF12872">
    <property type="entry name" value="OST-HTH"/>
    <property type="match status" value="5"/>
</dbReference>
<feature type="compositionally biased region" description="Polar residues" evidence="10">
    <location>
        <begin position="1593"/>
        <end position="1602"/>
    </location>
</feature>
<evidence type="ECO:0000256" key="8">
    <source>
        <dbReference type="ARBA" id="ARBA00030116"/>
    </source>
</evidence>
<evidence type="ECO:0000256" key="6">
    <source>
        <dbReference type="ARBA" id="ARBA00023140"/>
    </source>
</evidence>
<feature type="domain" description="HTH OST-type" evidence="12">
    <location>
        <begin position="1290"/>
        <end position="1363"/>
    </location>
</feature>
<dbReference type="GO" id="GO:0048477">
    <property type="term" value="P:oogenesis"/>
    <property type="evidence" value="ECO:0007669"/>
    <property type="project" value="UniProtKB-KW"/>
</dbReference>
<dbReference type="GO" id="GO:0005777">
    <property type="term" value="C:peroxisome"/>
    <property type="evidence" value="ECO:0007669"/>
    <property type="project" value="UniProtKB-SubCell"/>
</dbReference>
<feature type="domain" description="HTH OST-type" evidence="12">
    <location>
        <begin position="988"/>
        <end position="1063"/>
    </location>
</feature>
<gene>
    <name evidence="14 15 16 17 18" type="primary">LOC108629742</name>
</gene>
<feature type="domain" description="HTH OST-type" evidence="12">
    <location>
        <begin position="1150"/>
        <end position="1224"/>
    </location>
</feature>
<evidence type="ECO:0000313" key="13">
    <source>
        <dbReference type="Proteomes" id="UP000694925"/>
    </source>
</evidence>
<dbReference type="RefSeq" id="XP_017888068.1">
    <property type="nucleotide sequence ID" value="XM_018032579.2"/>
</dbReference>
<dbReference type="Pfam" id="PF01936">
    <property type="entry name" value="NYN"/>
    <property type="match status" value="1"/>
</dbReference>
<dbReference type="GeneID" id="108629742"/>
<evidence type="ECO:0000313" key="18">
    <source>
        <dbReference type="RefSeq" id="XP_026673318.1"/>
    </source>
</evidence>
<dbReference type="RefSeq" id="XP_026673316.1">
    <property type="nucleotide sequence ID" value="XM_026817515.1"/>
</dbReference>
<keyword evidence="5" id="KW-0221">Differentiation</keyword>
<protein>
    <recommendedName>
        <fullName evidence="2">Meiosis regulator and mRNA stability factor 1</fullName>
    </recommendedName>
    <alternativeName>
        <fullName evidence="8">Limkain-b1</fullName>
    </alternativeName>
</protein>
<dbReference type="CDD" id="cd12256">
    <property type="entry name" value="RRM2_LKAP"/>
    <property type="match status" value="1"/>
</dbReference>
<dbReference type="InterPro" id="IPR034189">
    <property type="entry name" value="MARF1_RRM1"/>
</dbReference>
<keyword evidence="13" id="KW-1185">Reference proteome</keyword>
<keyword evidence="6" id="KW-0576">Peroxisome</keyword>
<feature type="compositionally biased region" description="Basic and acidic residues" evidence="10">
    <location>
        <begin position="1415"/>
        <end position="1432"/>
    </location>
</feature>
<feature type="domain" description="HTH OST-type" evidence="12">
    <location>
        <begin position="1073"/>
        <end position="1147"/>
    </location>
</feature>
<evidence type="ECO:0000256" key="1">
    <source>
        <dbReference type="ARBA" id="ARBA00004275"/>
    </source>
</evidence>
<dbReference type="GO" id="GO:1905762">
    <property type="term" value="F:CCR4-NOT complex binding"/>
    <property type="evidence" value="ECO:0007669"/>
    <property type="project" value="TreeGrafter"/>
</dbReference>
<dbReference type="PANTHER" id="PTHR14379:SF3">
    <property type="entry name" value="MEIOSIS REGULATOR AND MRNA STABILITY FACTOR 1"/>
    <property type="match status" value="1"/>
</dbReference>
<dbReference type="Gene3D" id="3.30.420.610">
    <property type="entry name" value="LOTUS domain-like"/>
    <property type="match status" value="4"/>
</dbReference>
<feature type="region of interest" description="Disordered" evidence="10">
    <location>
        <begin position="1378"/>
        <end position="1403"/>
    </location>
</feature>
<dbReference type="PROSITE" id="PS51644">
    <property type="entry name" value="HTH_OST"/>
    <property type="match status" value="5"/>
</dbReference>
<dbReference type="CDD" id="cd08824">
    <property type="entry name" value="LOTUS"/>
    <property type="match status" value="1"/>
</dbReference>
<evidence type="ECO:0000313" key="17">
    <source>
        <dbReference type="RefSeq" id="XP_026673317.1"/>
    </source>
</evidence>
<dbReference type="GO" id="GO:0003723">
    <property type="term" value="F:RNA binding"/>
    <property type="evidence" value="ECO:0007669"/>
    <property type="project" value="UniProtKB-UniRule"/>
</dbReference>
<evidence type="ECO:0000256" key="7">
    <source>
        <dbReference type="ARBA" id="ARBA00023254"/>
    </source>
</evidence>
<keyword evidence="5" id="KW-0896">Oogenesis</keyword>
<evidence type="ECO:0000313" key="15">
    <source>
        <dbReference type="RefSeq" id="XP_026673315.1"/>
    </source>
</evidence>
<dbReference type="CDD" id="cd10910">
    <property type="entry name" value="PIN_limkain_b1_N_like"/>
    <property type="match status" value="1"/>
</dbReference>
<feature type="compositionally biased region" description="Polar residues" evidence="10">
    <location>
        <begin position="493"/>
        <end position="536"/>
    </location>
</feature>
<dbReference type="InterPro" id="IPR025605">
    <property type="entry name" value="OST-HTH/LOTUS_dom"/>
</dbReference>
<dbReference type="GO" id="GO:0051321">
    <property type="term" value="P:meiotic cell cycle"/>
    <property type="evidence" value="ECO:0007669"/>
    <property type="project" value="UniProtKB-KW"/>
</dbReference>
<dbReference type="Pfam" id="PF19687">
    <property type="entry name" value="MARF1_LOTUS"/>
    <property type="match status" value="1"/>
</dbReference>
<keyword evidence="4 9" id="KW-0694">RNA-binding</keyword>
<feature type="region of interest" description="Disordered" evidence="10">
    <location>
        <begin position="1581"/>
        <end position="1664"/>
    </location>
</feature>
<feature type="compositionally biased region" description="Low complexity" evidence="10">
    <location>
        <begin position="1388"/>
        <end position="1403"/>
    </location>
</feature>
<evidence type="ECO:0000256" key="5">
    <source>
        <dbReference type="ARBA" id="ARBA00022943"/>
    </source>
</evidence>
<feature type="compositionally biased region" description="Polar residues" evidence="10">
    <location>
        <begin position="555"/>
        <end position="572"/>
    </location>
</feature>
<dbReference type="GO" id="GO:0004540">
    <property type="term" value="F:RNA nuclease activity"/>
    <property type="evidence" value="ECO:0007669"/>
    <property type="project" value="InterPro"/>
</dbReference>
<dbReference type="RefSeq" id="XP_026673317.1">
    <property type="nucleotide sequence ID" value="XM_026817516.1"/>
</dbReference>
<evidence type="ECO:0000256" key="9">
    <source>
        <dbReference type="PROSITE-ProRule" id="PRU00176"/>
    </source>
</evidence>
<name>A0AAJ7S894_9HYME</name>
<dbReference type="InterPro" id="IPR035979">
    <property type="entry name" value="RBD_domain_sf"/>
</dbReference>
<dbReference type="InterPro" id="IPR021139">
    <property type="entry name" value="NYN"/>
</dbReference>
<dbReference type="RefSeq" id="XP_026673315.1">
    <property type="nucleotide sequence ID" value="XM_026817514.1"/>
</dbReference>
<feature type="domain" description="HTH OST-type" evidence="12">
    <location>
        <begin position="912"/>
        <end position="986"/>
    </location>
</feature>
<evidence type="ECO:0000259" key="11">
    <source>
        <dbReference type="PROSITE" id="PS50102"/>
    </source>
</evidence>
<dbReference type="InterPro" id="IPR034191">
    <property type="entry name" value="MARF1_RRM2"/>
</dbReference>
<dbReference type="InterPro" id="IPR045602">
    <property type="entry name" value="MARF1_LOTUS"/>
</dbReference>
<proteinExistence type="predicted"/>
<dbReference type="InterPro" id="IPR024768">
    <property type="entry name" value="Marf1"/>
</dbReference>
<dbReference type="Proteomes" id="UP000694925">
    <property type="component" value="Unplaced"/>
</dbReference>
<dbReference type="InterPro" id="IPR012677">
    <property type="entry name" value="Nucleotide-bd_a/b_plait_sf"/>
</dbReference>
<dbReference type="PANTHER" id="PTHR14379">
    <property type="entry name" value="LIMKAIN B LKAP"/>
    <property type="match status" value="1"/>
</dbReference>